<keyword evidence="2" id="KW-0238">DNA-binding</keyword>
<dbReference type="EMBL" id="BSYI01000005">
    <property type="protein sequence ID" value="GMG81752.1"/>
    <property type="molecule type" value="Genomic_DNA"/>
</dbReference>
<dbReference type="Gene3D" id="1.10.10.60">
    <property type="entry name" value="Homeodomain-like"/>
    <property type="match status" value="1"/>
</dbReference>
<dbReference type="PANTHER" id="PTHR43130:SF3">
    <property type="entry name" value="HTH-TYPE TRANSCRIPTIONAL REGULATOR RV1931C"/>
    <property type="match status" value="1"/>
</dbReference>
<keyword evidence="6" id="KW-1185">Reference proteome</keyword>
<dbReference type="RefSeq" id="WP_285670467.1">
    <property type="nucleotide sequence ID" value="NZ_BSYI01000005.1"/>
</dbReference>
<organism evidence="5 6">
    <name type="scientific">Paralimibaculum aggregatum</name>
    <dbReference type="NCBI Taxonomy" id="3036245"/>
    <lineage>
        <taxon>Bacteria</taxon>
        <taxon>Pseudomonadati</taxon>
        <taxon>Pseudomonadota</taxon>
        <taxon>Alphaproteobacteria</taxon>
        <taxon>Rhodobacterales</taxon>
        <taxon>Paracoccaceae</taxon>
        <taxon>Paralimibaculum</taxon>
    </lineage>
</organism>
<dbReference type="SUPFAM" id="SSF46689">
    <property type="entry name" value="Homeodomain-like"/>
    <property type="match status" value="2"/>
</dbReference>
<accession>A0ABQ6LEI7</accession>
<dbReference type="InterPro" id="IPR018060">
    <property type="entry name" value="HTH_AraC"/>
</dbReference>
<dbReference type="CDD" id="cd03136">
    <property type="entry name" value="GATase1_AraC_ArgR_like"/>
    <property type="match status" value="1"/>
</dbReference>
<dbReference type="InterPro" id="IPR018062">
    <property type="entry name" value="HTH_AraC-typ_CS"/>
</dbReference>
<dbReference type="SMART" id="SM00342">
    <property type="entry name" value="HTH_ARAC"/>
    <property type="match status" value="1"/>
</dbReference>
<protein>
    <submittedName>
        <fullName evidence="5">HTH-type transcriptional regulator CdhR</fullName>
    </submittedName>
</protein>
<dbReference type="PANTHER" id="PTHR43130">
    <property type="entry name" value="ARAC-FAMILY TRANSCRIPTIONAL REGULATOR"/>
    <property type="match status" value="1"/>
</dbReference>
<gene>
    <name evidence="5" type="primary">cdhR_1</name>
    <name evidence="5" type="ORF">LNKW23_09650</name>
</gene>
<dbReference type="SUPFAM" id="SSF52317">
    <property type="entry name" value="Class I glutamine amidotransferase-like"/>
    <property type="match status" value="1"/>
</dbReference>
<dbReference type="InterPro" id="IPR009057">
    <property type="entry name" value="Homeodomain-like_sf"/>
</dbReference>
<dbReference type="Pfam" id="PF12833">
    <property type="entry name" value="HTH_18"/>
    <property type="match status" value="1"/>
</dbReference>
<name>A0ABQ6LEI7_9RHOB</name>
<feature type="domain" description="HTH araC/xylS-type" evidence="4">
    <location>
        <begin position="231"/>
        <end position="329"/>
    </location>
</feature>
<evidence type="ECO:0000256" key="3">
    <source>
        <dbReference type="ARBA" id="ARBA00023163"/>
    </source>
</evidence>
<evidence type="ECO:0000313" key="6">
    <source>
        <dbReference type="Proteomes" id="UP001239909"/>
    </source>
</evidence>
<dbReference type="InterPro" id="IPR052158">
    <property type="entry name" value="INH-QAR"/>
</dbReference>
<reference evidence="5 6" key="1">
    <citation type="submission" date="2023-04" db="EMBL/GenBank/DDBJ databases">
        <title>Marinoamorphus aggregata gen. nov., sp. Nov., isolate from tissue of brittle star Ophioplocus japonicus.</title>
        <authorList>
            <person name="Kawano K."/>
            <person name="Sawayama S."/>
            <person name="Nakagawa S."/>
        </authorList>
    </citation>
    <scope>NUCLEOTIDE SEQUENCE [LARGE SCALE GENOMIC DNA]</scope>
    <source>
        <strain evidence="5 6">NKW23</strain>
    </source>
</reference>
<dbReference type="InterPro" id="IPR002818">
    <property type="entry name" value="DJ-1/PfpI"/>
</dbReference>
<evidence type="ECO:0000259" key="4">
    <source>
        <dbReference type="PROSITE" id="PS01124"/>
    </source>
</evidence>
<sequence>MEEKAQRDPCATDGASPAPFSVSFLVLEGFSMLALSSAVEPLRALNRLTGEERYVWTVVGERAGPVAAGNGIEIGATCGVREAPPCDLWVVVASLSTELADPGAVFERLRRIRAERRLLGAVSNGTLILAQAGVLGDRRVTIHWEMQRRLAEAFPELEVRPDLYCWDRGVLSAAGGTAALDMFLALIAERDGHSAAAEVSDQFLHGPVRPSTEMQRQDVRWRYQVTDRRLVTVIRIMEEHQSDPMRICRIADTAGISERQLERLFVSEFGKSPSDFYMDIRLKTAQRWLLNSTESLERISEISGFSSLAHFSRSFKAWSGLSPSVLRKRHRGKNDGNMQEVDVRA</sequence>
<evidence type="ECO:0000256" key="1">
    <source>
        <dbReference type="ARBA" id="ARBA00023015"/>
    </source>
</evidence>
<evidence type="ECO:0000313" key="5">
    <source>
        <dbReference type="EMBL" id="GMG81752.1"/>
    </source>
</evidence>
<evidence type="ECO:0000256" key="2">
    <source>
        <dbReference type="ARBA" id="ARBA00023125"/>
    </source>
</evidence>
<comment type="caution">
    <text evidence="5">The sequence shown here is derived from an EMBL/GenBank/DDBJ whole genome shotgun (WGS) entry which is preliminary data.</text>
</comment>
<dbReference type="InterPro" id="IPR029062">
    <property type="entry name" value="Class_I_gatase-like"/>
</dbReference>
<keyword evidence="3" id="KW-0804">Transcription</keyword>
<keyword evidence="1" id="KW-0805">Transcription regulation</keyword>
<dbReference type="Pfam" id="PF01965">
    <property type="entry name" value="DJ-1_PfpI"/>
    <property type="match status" value="1"/>
</dbReference>
<dbReference type="PROSITE" id="PS00041">
    <property type="entry name" value="HTH_ARAC_FAMILY_1"/>
    <property type="match status" value="1"/>
</dbReference>
<dbReference type="Gene3D" id="3.40.50.880">
    <property type="match status" value="1"/>
</dbReference>
<dbReference type="Proteomes" id="UP001239909">
    <property type="component" value="Unassembled WGS sequence"/>
</dbReference>
<dbReference type="PROSITE" id="PS01124">
    <property type="entry name" value="HTH_ARAC_FAMILY_2"/>
    <property type="match status" value="1"/>
</dbReference>
<proteinExistence type="predicted"/>